<accession>A0A250FV56</accession>
<reference evidence="2" key="1">
    <citation type="submission" date="2017-06" db="EMBL/GenBank/DDBJ databases">
        <title>Capnocytophaga spp. assemblies.</title>
        <authorList>
            <person name="Gulvik C.A."/>
        </authorList>
    </citation>
    <scope>NUCLEOTIDE SEQUENCE [LARGE SCALE GENOMIC DNA]</scope>
    <source>
        <strain evidence="2">H1496</strain>
    </source>
</reference>
<gene>
    <name evidence="1" type="ORF">CGC50_12880</name>
</gene>
<dbReference type="KEGG" id="cgh:CGC50_12880"/>
<protein>
    <submittedName>
        <fullName evidence="1">Uncharacterized protein</fullName>
    </submittedName>
</protein>
<dbReference type="AlphaFoldDB" id="A0A250FV56"/>
<sequence>MLYFALPILNIRSPELNIVVPTLYFVLPEHNIKLPVIDIELLPNKNITQINNPLFLADRYTSSIIGLVGYIEFILKTYAH</sequence>
<evidence type="ECO:0000313" key="1">
    <source>
        <dbReference type="EMBL" id="ATA87948.1"/>
    </source>
</evidence>
<dbReference type="Proteomes" id="UP000217250">
    <property type="component" value="Chromosome"/>
</dbReference>
<name>A0A250FV56_9FLAO</name>
<evidence type="ECO:0000313" key="2">
    <source>
        <dbReference type="Proteomes" id="UP000217250"/>
    </source>
</evidence>
<organism evidence="1 2">
    <name type="scientific">Capnocytophaga gingivalis</name>
    <dbReference type="NCBI Taxonomy" id="1017"/>
    <lineage>
        <taxon>Bacteria</taxon>
        <taxon>Pseudomonadati</taxon>
        <taxon>Bacteroidota</taxon>
        <taxon>Flavobacteriia</taxon>
        <taxon>Flavobacteriales</taxon>
        <taxon>Flavobacteriaceae</taxon>
        <taxon>Capnocytophaga</taxon>
    </lineage>
</organism>
<proteinExistence type="predicted"/>
<dbReference type="EMBL" id="CP022386">
    <property type="protein sequence ID" value="ATA87948.1"/>
    <property type="molecule type" value="Genomic_DNA"/>
</dbReference>